<gene>
    <name evidence="3" type="ORF">S03H2_36362</name>
</gene>
<dbReference type="PIRSF" id="PIRSF006305">
    <property type="entry name" value="Maf"/>
    <property type="match status" value="1"/>
</dbReference>
<name>X1ICH4_9ZZZZ</name>
<accession>X1ICH4</accession>
<dbReference type="InterPro" id="IPR029001">
    <property type="entry name" value="ITPase-like_fam"/>
</dbReference>
<organism evidence="3">
    <name type="scientific">marine sediment metagenome</name>
    <dbReference type="NCBI Taxonomy" id="412755"/>
    <lineage>
        <taxon>unclassified sequences</taxon>
        <taxon>metagenomes</taxon>
        <taxon>ecological metagenomes</taxon>
    </lineage>
</organism>
<evidence type="ECO:0008006" key="4">
    <source>
        <dbReference type="Google" id="ProtNLM"/>
    </source>
</evidence>
<proteinExistence type="inferred from homology"/>
<keyword evidence="2" id="KW-0378">Hydrolase</keyword>
<dbReference type="PANTHER" id="PTHR43213:SF5">
    <property type="entry name" value="BIFUNCTIONAL DTTP_UTP PYROPHOSPHATASE_METHYLTRANSFERASE PROTEIN-RELATED"/>
    <property type="match status" value="1"/>
</dbReference>
<dbReference type="EMBL" id="BARU01022302">
    <property type="protein sequence ID" value="GAH55283.1"/>
    <property type="molecule type" value="Genomic_DNA"/>
</dbReference>
<evidence type="ECO:0000313" key="3">
    <source>
        <dbReference type="EMBL" id="GAH55283.1"/>
    </source>
</evidence>
<comment type="cofactor">
    <cofactor evidence="1">
        <name>a divalent metal cation</name>
        <dbReference type="ChEBI" id="CHEBI:60240"/>
    </cofactor>
</comment>
<sequence>MKKIILASKSIDRKKTFNRLNIPFETIITDIDEAYYKGLFSNSVELVKEIAKAKALKAKDLLKNKNMEAIIIAADTIVEFKGKIIGKAKNKAQAFQILKSLINRSHNLITGVAITELNDPKVVVDYDCTIVTFLDISDNEIRNYINTEEWKGRAGAYSIRDRASLFIKEIRGSPSNVIGLPMQKIFEILKKDFGLNLFDI</sequence>
<dbReference type="NCBIfam" id="TIGR00172">
    <property type="entry name" value="maf"/>
    <property type="match status" value="1"/>
</dbReference>
<protein>
    <recommendedName>
        <fullName evidence="4">Septum formation protein Maf</fullName>
    </recommendedName>
</protein>
<evidence type="ECO:0000256" key="1">
    <source>
        <dbReference type="ARBA" id="ARBA00001968"/>
    </source>
</evidence>
<dbReference type="SUPFAM" id="SSF52972">
    <property type="entry name" value="ITPase-like"/>
    <property type="match status" value="1"/>
</dbReference>
<dbReference type="Pfam" id="PF02545">
    <property type="entry name" value="Maf"/>
    <property type="match status" value="1"/>
</dbReference>
<reference evidence="3" key="1">
    <citation type="journal article" date="2014" name="Front. Microbiol.">
        <title>High frequency of phylogenetically diverse reductive dehalogenase-homologous genes in deep subseafloor sedimentary metagenomes.</title>
        <authorList>
            <person name="Kawai M."/>
            <person name="Futagami T."/>
            <person name="Toyoda A."/>
            <person name="Takaki Y."/>
            <person name="Nishi S."/>
            <person name="Hori S."/>
            <person name="Arai W."/>
            <person name="Tsubouchi T."/>
            <person name="Morono Y."/>
            <person name="Uchiyama I."/>
            <person name="Ito T."/>
            <person name="Fujiyama A."/>
            <person name="Inagaki F."/>
            <person name="Takami H."/>
        </authorList>
    </citation>
    <scope>NUCLEOTIDE SEQUENCE</scope>
    <source>
        <strain evidence="3">Expedition CK06-06</strain>
    </source>
</reference>
<dbReference type="InterPro" id="IPR003697">
    <property type="entry name" value="Maf-like"/>
</dbReference>
<dbReference type="HAMAP" id="MF_00528">
    <property type="entry name" value="Maf"/>
    <property type="match status" value="1"/>
</dbReference>
<evidence type="ECO:0000256" key="2">
    <source>
        <dbReference type="ARBA" id="ARBA00022801"/>
    </source>
</evidence>
<dbReference type="CDD" id="cd00555">
    <property type="entry name" value="Maf"/>
    <property type="match status" value="1"/>
</dbReference>
<dbReference type="GO" id="GO:0047429">
    <property type="term" value="F:nucleoside triphosphate diphosphatase activity"/>
    <property type="evidence" value="ECO:0007669"/>
    <property type="project" value="InterPro"/>
</dbReference>
<dbReference type="PANTHER" id="PTHR43213">
    <property type="entry name" value="BIFUNCTIONAL DTTP/UTP PYROPHOSPHATASE/METHYLTRANSFERASE PROTEIN-RELATED"/>
    <property type="match status" value="1"/>
</dbReference>
<comment type="caution">
    <text evidence="3">The sequence shown here is derived from an EMBL/GenBank/DDBJ whole genome shotgun (WGS) entry which is preliminary data.</text>
</comment>
<dbReference type="Gene3D" id="3.90.950.10">
    <property type="match status" value="1"/>
</dbReference>
<dbReference type="AlphaFoldDB" id="X1ICH4"/>